<dbReference type="GO" id="GO:0045259">
    <property type="term" value="C:proton-transporting ATP synthase complex"/>
    <property type="evidence" value="ECO:0007669"/>
    <property type="project" value="UniProtKB-KW"/>
</dbReference>
<dbReference type="GO" id="GO:0015078">
    <property type="term" value="F:proton transmembrane transporter activity"/>
    <property type="evidence" value="ECO:0007669"/>
    <property type="project" value="InterPro"/>
</dbReference>
<dbReference type="PANTHER" id="PTHR39937:SF1">
    <property type="entry name" value="ATP SYNTHASE PROTEIN 8"/>
    <property type="match status" value="1"/>
</dbReference>
<evidence type="ECO:0000256" key="3">
    <source>
        <dbReference type="ARBA" id="ARBA00022448"/>
    </source>
</evidence>
<dbReference type="InterPro" id="IPR050635">
    <property type="entry name" value="ATPase_protein_8"/>
</dbReference>
<reference evidence="16" key="1">
    <citation type="journal article" date="2015" name="Mol. Phylogenet. Evol.">
        <title>Phylogenetic relationships and evolutionary history of the Mesoamerican endemic freshwater fish family Profundulidae (Cyprinodontiformes: Actinopterygii).</title>
        <authorList>
            <person name="Morcillo F."/>
            <person name="Ornelas-Garcia C.P."/>
            <person name="Alcaraz L."/>
            <person name="Matamoros W.A."/>
            <person name="Doadrio I."/>
        </authorList>
    </citation>
    <scope>NUCLEOTIDE SEQUENCE</scope>
    <source>
        <strain evidence="16">Pap2</strain>
    </source>
</reference>
<evidence type="ECO:0000256" key="8">
    <source>
        <dbReference type="ARBA" id="ARBA00023065"/>
    </source>
</evidence>
<keyword evidence="8 14" id="KW-0406">Ion transport</keyword>
<keyword evidence="11" id="KW-0066">ATP synthesis</keyword>
<comment type="subunit">
    <text evidence="13">Component of the ATP synthase complex composed at least of ATP5F1A/subunit alpha, ATP5F1B/subunit beta, ATP5MC1/subunit c (homooctomer), MT-ATP6/subunit a, MT-ATP8/subunit 8, ATP5ME/subunit e, ATP5MF/subunit f, ATP5MG/subunit g, ATP5MK/subunit k, ATP5MJ/subunit j, ATP5F1C/subunit gamma, ATP5F1D/subunit delta, ATP5F1E/subunit epsilon, ATP5PF/subunit F6, ATP5PB/subunit b, ATP5PD/subunit d, ATP5PO/subunit OSCP. ATP synthase complex consists of a soluble F(1) head domain (subunits alpha(3) and beta(3)) - the catalytic core - and a membrane F(0) domain - the membrane proton channel (subunits c, a, 8, e, f, g, k and j). These two domains are linked by a central stalk (subunits gamma, delta, and epsilon) rotating inside the F1 region and a stationary peripheral stalk (subunits F6, b, d, and OSCP).</text>
</comment>
<dbReference type="GO" id="GO:0031966">
    <property type="term" value="C:mitochondrial membrane"/>
    <property type="evidence" value="ECO:0007669"/>
    <property type="project" value="UniProtKB-SubCell"/>
</dbReference>
<evidence type="ECO:0000256" key="15">
    <source>
        <dbReference type="SAM" id="Phobius"/>
    </source>
</evidence>
<dbReference type="GO" id="GO:0015986">
    <property type="term" value="P:proton motive force-driven ATP synthesis"/>
    <property type="evidence" value="ECO:0007669"/>
    <property type="project" value="InterPro"/>
</dbReference>
<dbReference type="AlphaFoldDB" id="A0A0N6Y004"/>
<keyword evidence="3 14" id="KW-0813">Transport</keyword>
<dbReference type="PANTHER" id="PTHR39937">
    <property type="entry name" value="ATP SYNTHASE PROTEIN 8"/>
    <property type="match status" value="1"/>
</dbReference>
<gene>
    <name evidence="16" type="primary">ATP8</name>
</gene>
<evidence type="ECO:0000256" key="5">
    <source>
        <dbReference type="ARBA" id="ARBA00022692"/>
    </source>
</evidence>
<organism evidence="16">
    <name type="scientific">Profundulus balsanus</name>
    <dbReference type="NCBI Taxonomy" id="1502947"/>
    <lineage>
        <taxon>Eukaryota</taxon>
        <taxon>Metazoa</taxon>
        <taxon>Chordata</taxon>
        <taxon>Craniata</taxon>
        <taxon>Vertebrata</taxon>
        <taxon>Euteleostomi</taxon>
        <taxon>Actinopterygii</taxon>
        <taxon>Neopterygii</taxon>
        <taxon>Teleostei</taxon>
        <taxon>Neoteleostei</taxon>
        <taxon>Acanthomorphata</taxon>
        <taxon>Ovalentaria</taxon>
        <taxon>Atherinomorphae</taxon>
        <taxon>Cyprinodontiformes</taxon>
        <taxon>Profundulidae</taxon>
        <taxon>Profundulus</taxon>
    </lineage>
</organism>
<evidence type="ECO:0000313" key="16">
    <source>
        <dbReference type="EMBL" id="AIC78687.1"/>
    </source>
</evidence>
<evidence type="ECO:0000256" key="7">
    <source>
        <dbReference type="ARBA" id="ARBA00022989"/>
    </source>
</evidence>
<protein>
    <recommendedName>
        <fullName evidence="14">ATP synthase complex subunit 8</fullName>
    </recommendedName>
</protein>
<proteinExistence type="inferred from homology"/>
<evidence type="ECO:0000256" key="6">
    <source>
        <dbReference type="ARBA" id="ARBA00022781"/>
    </source>
</evidence>
<accession>A0A0N6Y004</accession>
<keyword evidence="5 14" id="KW-0812">Transmembrane</keyword>
<dbReference type="EMBL" id="KJ878721">
    <property type="protein sequence ID" value="AIC78687.1"/>
    <property type="molecule type" value="Genomic_DNA"/>
</dbReference>
<evidence type="ECO:0000256" key="12">
    <source>
        <dbReference type="ARBA" id="ARBA00053067"/>
    </source>
</evidence>
<evidence type="ECO:0000256" key="4">
    <source>
        <dbReference type="ARBA" id="ARBA00022547"/>
    </source>
</evidence>
<geneLocation type="mitochondrion" evidence="16"/>
<evidence type="ECO:0000256" key="2">
    <source>
        <dbReference type="ARBA" id="ARBA00008892"/>
    </source>
</evidence>
<comment type="similarity">
    <text evidence="2 14">Belongs to the ATPase protein 8 family.</text>
</comment>
<keyword evidence="10 15" id="KW-0472">Membrane</keyword>
<keyword evidence="7 15" id="KW-1133">Transmembrane helix</keyword>
<keyword evidence="4 14" id="KW-0138">CF(0)</keyword>
<dbReference type="Pfam" id="PF00895">
    <property type="entry name" value="ATP-synt_8"/>
    <property type="match status" value="1"/>
</dbReference>
<keyword evidence="6 14" id="KW-0375">Hydrogen ion transport</keyword>
<evidence type="ECO:0000256" key="13">
    <source>
        <dbReference type="ARBA" id="ARBA00064647"/>
    </source>
</evidence>
<evidence type="ECO:0000256" key="11">
    <source>
        <dbReference type="ARBA" id="ARBA00023310"/>
    </source>
</evidence>
<evidence type="ECO:0000256" key="9">
    <source>
        <dbReference type="ARBA" id="ARBA00023128"/>
    </source>
</evidence>
<name>A0A0N6Y004_9TELE</name>
<feature type="transmembrane region" description="Helical" evidence="15">
    <location>
        <begin position="12"/>
        <end position="33"/>
    </location>
</feature>
<sequence length="55" mass="6792">MPQLLPAPWFCILLYVWLVYLCLLPLKVVTYIYPNDKDLQALYKAKKLYWLWPWF</sequence>
<evidence type="ECO:0000256" key="14">
    <source>
        <dbReference type="RuleBase" id="RU003661"/>
    </source>
</evidence>
<keyword evidence="9 14" id="KW-0496">Mitochondrion</keyword>
<evidence type="ECO:0000256" key="10">
    <source>
        <dbReference type="ARBA" id="ARBA00023136"/>
    </source>
</evidence>
<comment type="subcellular location">
    <subcellularLocation>
        <location evidence="1 14">Mitochondrion membrane</location>
        <topology evidence="1 14">Single-pass membrane protein</topology>
    </subcellularLocation>
</comment>
<evidence type="ECO:0000256" key="1">
    <source>
        <dbReference type="ARBA" id="ARBA00004304"/>
    </source>
</evidence>
<dbReference type="InterPro" id="IPR001421">
    <property type="entry name" value="ATP8_metazoa"/>
</dbReference>
<comment type="function">
    <text evidence="12">Subunit 8, of the mitochondrial membrane ATP synthase complex (F(1)F(0) ATP synthase or Complex V) that produces ATP from ADP in the presence of a proton gradient across the membrane which is generated by electron transport complexes of the respiratory chain. ATP synthase complex consist of a soluble F(1) head domain - the catalytic core - and a membrane F(1) domain - the membrane proton channel. These two domains are linked by a central stalk rotating inside the F(1) region and a stationary peripheral stalk. During catalysis, ATP synthesis in the catalytic domain of F(1) is coupled via a rotary mechanism of the central stalk subunits to proton translocation. In vivo, can only synthesize ATP although its ATP hydrolase activity can be activated artificially in vitro. Part of the complex F(0) domain.</text>
</comment>